<evidence type="ECO:0000313" key="4">
    <source>
        <dbReference type="Proteomes" id="UP001634393"/>
    </source>
</evidence>
<dbReference type="EMBL" id="JBJXBP010000008">
    <property type="protein sequence ID" value="KAL3813372.1"/>
    <property type="molecule type" value="Genomic_DNA"/>
</dbReference>
<organism evidence="3 4">
    <name type="scientific">Penstemon smallii</name>
    <dbReference type="NCBI Taxonomy" id="265156"/>
    <lineage>
        <taxon>Eukaryota</taxon>
        <taxon>Viridiplantae</taxon>
        <taxon>Streptophyta</taxon>
        <taxon>Embryophyta</taxon>
        <taxon>Tracheophyta</taxon>
        <taxon>Spermatophyta</taxon>
        <taxon>Magnoliopsida</taxon>
        <taxon>eudicotyledons</taxon>
        <taxon>Gunneridae</taxon>
        <taxon>Pentapetalae</taxon>
        <taxon>asterids</taxon>
        <taxon>lamiids</taxon>
        <taxon>Lamiales</taxon>
        <taxon>Plantaginaceae</taxon>
        <taxon>Cheloneae</taxon>
        <taxon>Penstemon</taxon>
    </lineage>
</organism>
<gene>
    <name evidence="3" type="ORF">ACJIZ3_014640</name>
</gene>
<name>A0ABD3RK61_9LAMI</name>
<dbReference type="AlphaFoldDB" id="A0ABD3RK61"/>
<feature type="compositionally biased region" description="Acidic residues" evidence="1">
    <location>
        <begin position="204"/>
        <end position="213"/>
    </location>
</feature>
<accession>A0ABD3RK61</accession>
<keyword evidence="4" id="KW-1185">Reference proteome</keyword>
<feature type="region of interest" description="Disordered" evidence="1">
    <location>
        <begin position="15"/>
        <end position="39"/>
    </location>
</feature>
<dbReference type="InterPro" id="IPR024752">
    <property type="entry name" value="Myb/SANT-like_dom"/>
</dbReference>
<evidence type="ECO:0000256" key="1">
    <source>
        <dbReference type="SAM" id="MobiDB-lite"/>
    </source>
</evidence>
<reference evidence="3 4" key="1">
    <citation type="submission" date="2024-12" db="EMBL/GenBank/DDBJ databases">
        <title>The unique morphological basis and parallel evolutionary history of personate flowers in Penstemon.</title>
        <authorList>
            <person name="Depatie T.H."/>
            <person name="Wessinger C.A."/>
        </authorList>
    </citation>
    <scope>NUCLEOTIDE SEQUENCE [LARGE SCALE GENOMIC DNA]</scope>
    <source>
        <strain evidence="3">WTNN_2</strain>
        <tissue evidence="3">Leaf</tissue>
    </source>
</reference>
<feature type="region of interest" description="Disordered" evidence="1">
    <location>
        <begin position="193"/>
        <end position="213"/>
    </location>
</feature>
<feature type="compositionally biased region" description="Low complexity" evidence="1">
    <location>
        <begin position="18"/>
        <end position="36"/>
    </location>
</feature>
<dbReference type="Pfam" id="PF12776">
    <property type="entry name" value="Myb_DNA-bind_3"/>
    <property type="match status" value="1"/>
</dbReference>
<dbReference type="PANTHER" id="PTHR31704:SF37">
    <property type="entry name" value="HEAT SHOCK PROTEIN"/>
    <property type="match status" value="1"/>
</dbReference>
<evidence type="ECO:0000313" key="3">
    <source>
        <dbReference type="EMBL" id="KAL3813372.1"/>
    </source>
</evidence>
<dbReference type="PANTHER" id="PTHR31704">
    <property type="entry name" value="MYB/SANT-LIKE DNA-BINDING DOMAIN PROTEIN-RELATED"/>
    <property type="match status" value="1"/>
</dbReference>
<comment type="caution">
    <text evidence="3">The sequence shown here is derived from an EMBL/GenBank/DDBJ whole genome shotgun (WGS) entry which is preliminary data.</text>
</comment>
<sequence>MDSYFDSRMLQNNHQMYSQSQSQSQTQTQTQTQSQSHLIAQRNDAIRTSKGKSVDASVKASWDPKSTEIFIRLCVVEVNNGNRPGTHFNRIGWNNLIQNFHMATGRKYTRTQLKNRWDALKKDWGIWSKLMRGETGLGWNHERGTVDATPEWWTRKLQETPEAAKFRERGPLLVYEQEILFSDVVATGASAWAPSSGVMPEHMQDEDDTRICV</sequence>
<proteinExistence type="predicted"/>
<evidence type="ECO:0000259" key="2">
    <source>
        <dbReference type="Pfam" id="PF12776"/>
    </source>
</evidence>
<dbReference type="Proteomes" id="UP001634393">
    <property type="component" value="Unassembled WGS sequence"/>
</dbReference>
<protein>
    <recommendedName>
        <fullName evidence="2">Myb/SANT-like domain-containing protein</fullName>
    </recommendedName>
</protein>
<feature type="domain" description="Myb/SANT-like" evidence="2">
    <location>
        <begin position="61"/>
        <end position="155"/>
    </location>
</feature>